<feature type="domain" description="Translocation and assembly module TamB C-terminal" evidence="5">
    <location>
        <begin position="893"/>
        <end position="1223"/>
    </location>
</feature>
<accession>A0A5C9A7M1</accession>
<protein>
    <recommendedName>
        <fullName evidence="5">Translocation and assembly module TamB C-terminal domain-containing protein</fullName>
    </recommendedName>
</protein>
<evidence type="ECO:0000256" key="4">
    <source>
        <dbReference type="ARBA" id="ARBA00023136"/>
    </source>
</evidence>
<dbReference type="InterPro" id="IPR007452">
    <property type="entry name" value="TamB_C"/>
</dbReference>
<keyword evidence="7" id="KW-1185">Reference proteome</keyword>
<dbReference type="PANTHER" id="PTHR36985">
    <property type="entry name" value="TRANSLOCATION AND ASSEMBLY MODULE SUBUNIT TAMB"/>
    <property type="match status" value="1"/>
</dbReference>
<sequence length="1225" mass="130979">MKRLLTWLPMMLVLVIGLFSTLPFTQSGSRAVVQLVDSYTPLDIEFTSGRLFGTFALGSVRLASEGLTLELEGVEAALRPVCLVQAQLCFDGLSVAALRVTAAASGEAGDDADEDVDTTPLVFPLRVLAPELQVANTRIEWDGGSWSQGRTLLGVVVETTGIYITRGRVREARLALESGSEADAGRTELPALWLPFELAVDQLELVRPGWSLAGQAGSLDRISLRGRWQQDRLEVEQATAARAAWGQLELGGELQFAGNWPLEARLSAVPDAELPGIAALQPGPLSLSAGGDLAALKLSLNSAGPRRLQVRGTLDTLAGDLPFDAQARLEWDGELTLGSLLELPPELGPVQLQAPLSVSAKGNLDRVDLLLAGVATGLGYQDLALILEGQWQEDLLRVDSLSAREPGEQGSTLLATGSLGLGAETALDLHLATPGLTLPNLSEYLFGRVDGELALSGRFSDQGWAVDLQNVELSGEVNGLPASAAGHVQLDSEQYLAGGQLAFAINDALGTLEPVPGSQDSRLHLRVGDLGRWQPGSRGALDLVARLQSRAQRGSFELSAEELGWQDLRLEQGTASGRFDLEQGGSVVADIALQEIQQGELTIYRSDLALTASSSRMTLDWQSSGDLEGLLSLQVAREGDAWRGSLAATELQTPVGAWTLADSAGFTWKDDTLTVDAHCWQAKATELCLRAGRFGKTGEFSLALAGDAGLLARFAAEGVQVEGDLNGDIRANWTETTPLQVEAVFNLEHGLLSQRIEDTMASWSWDLLRVEARSAQGNTAIDAILQRDQRDVLALQATLDGNQGSTLSGRLQLHQLDLAALRPFVPQLVRLEGSLDGELELAGSATAPEGRGSLWWRQGALQLLENPTAVEDLNLRLDVLGDRVLVDGRGLLGGGELAVNGTLRGLPDWSLELAIEGRKNRLVYPPSLEVVVSPELQVSARADLVSLSGRIAVEEGLLEQDQLPEGSVELSPDVVRVDYAGNVLEDQQPFDTSIDLRLAIADKFRVLGSGLDATVGGDLEVRQRPGSPLQLYGNLNVVGGEFRAYGQHLKIRQGRVSFAGVPDNPELDLRAEREISLEQVTAGVRVSGTLDEPALQVYTDPAMSQAEALSYLVRGRGLDSGADADGTALALSLGTGIVNRSALVEGLNNLPGLNQVEFGAEGGAEDTAATVSGYIGERIYLSYGVGLYEPINVLTARLYLYTRLWLEVVSRLESSVDLYYSWDID</sequence>
<evidence type="ECO:0000313" key="6">
    <source>
        <dbReference type="EMBL" id="TXS95660.1"/>
    </source>
</evidence>
<evidence type="ECO:0000256" key="2">
    <source>
        <dbReference type="ARBA" id="ARBA00022692"/>
    </source>
</evidence>
<keyword evidence="2" id="KW-0812">Transmembrane</keyword>
<gene>
    <name evidence="6" type="ORF">FV139_07265</name>
</gene>
<dbReference type="GO" id="GO:0097347">
    <property type="term" value="C:TAM protein secretion complex"/>
    <property type="evidence" value="ECO:0007669"/>
    <property type="project" value="TreeGrafter"/>
</dbReference>
<dbReference type="AlphaFoldDB" id="A0A5C9A7M1"/>
<evidence type="ECO:0000313" key="7">
    <source>
        <dbReference type="Proteomes" id="UP000321039"/>
    </source>
</evidence>
<proteinExistence type="predicted"/>
<dbReference type="EMBL" id="VRZA01000002">
    <property type="protein sequence ID" value="TXS95660.1"/>
    <property type="molecule type" value="Genomic_DNA"/>
</dbReference>
<keyword evidence="4" id="KW-0472">Membrane</keyword>
<evidence type="ECO:0000256" key="1">
    <source>
        <dbReference type="ARBA" id="ARBA00004167"/>
    </source>
</evidence>
<comment type="caution">
    <text evidence="6">The sequence shown here is derived from an EMBL/GenBank/DDBJ whole genome shotgun (WGS) entry which is preliminary data.</text>
</comment>
<dbReference type="GO" id="GO:0009306">
    <property type="term" value="P:protein secretion"/>
    <property type="evidence" value="ECO:0007669"/>
    <property type="project" value="InterPro"/>
</dbReference>
<dbReference type="Pfam" id="PF04357">
    <property type="entry name" value="TamB"/>
    <property type="match status" value="1"/>
</dbReference>
<dbReference type="Proteomes" id="UP000321039">
    <property type="component" value="Unassembled WGS sequence"/>
</dbReference>
<keyword evidence="3" id="KW-1133">Transmembrane helix</keyword>
<evidence type="ECO:0000256" key="3">
    <source>
        <dbReference type="ARBA" id="ARBA00022989"/>
    </source>
</evidence>
<organism evidence="6 7">
    <name type="scientific">Parahaliea maris</name>
    <dbReference type="NCBI Taxonomy" id="2716870"/>
    <lineage>
        <taxon>Bacteria</taxon>
        <taxon>Pseudomonadati</taxon>
        <taxon>Pseudomonadota</taxon>
        <taxon>Gammaproteobacteria</taxon>
        <taxon>Cellvibrionales</taxon>
        <taxon>Halieaceae</taxon>
        <taxon>Parahaliea</taxon>
    </lineage>
</organism>
<comment type="subcellular location">
    <subcellularLocation>
        <location evidence="1">Membrane</location>
        <topology evidence="1">Single-pass membrane protein</topology>
    </subcellularLocation>
</comment>
<name>A0A5C9A7M1_9GAMM</name>
<dbReference type="GO" id="GO:0005886">
    <property type="term" value="C:plasma membrane"/>
    <property type="evidence" value="ECO:0007669"/>
    <property type="project" value="InterPro"/>
</dbReference>
<evidence type="ECO:0000259" key="5">
    <source>
        <dbReference type="Pfam" id="PF04357"/>
    </source>
</evidence>
<reference evidence="6 7" key="1">
    <citation type="submission" date="2019-08" db="EMBL/GenBank/DDBJ databases">
        <title>Parahaliea maris sp. nov., isolated from the surface seawater.</title>
        <authorList>
            <person name="Liu Y."/>
        </authorList>
    </citation>
    <scope>NUCLEOTIDE SEQUENCE [LARGE SCALE GENOMIC DNA]</scope>
    <source>
        <strain evidence="6 7">HSLHS9</strain>
    </source>
</reference>
<dbReference type="RefSeq" id="WP_148067572.1">
    <property type="nucleotide sequence ID" value="NZ_VRZA01000002.1"/>
</dbReference>
<dbReference type="PANTHER" id="PTHR36985:SF1">
    <property type="entry name" value="TRANSLOCATION AND ASSEMBLY MODULE SUBUNIT TAMB"/>
    <property type="match status" value="1"/>
</dbReference>